<protein>
    <submittedName>
        <fullName evidence="5">Lipopolysaccharide export system protein LptA</fullName>
    </submittedName>
</protein>
<dbReference type="Proteomes" id="UP000067399">
    <property type="component" value="Chromosome"/>
</dbReference>
<dbReference type="STRING" id="1303921.BSEPE_0123"/>
<proteinExistence type="predicted"/>
<name>A0A0P0UPZ5_9GAMM</name>
<evidence type="ECO:0000313" key="6">
    <source>
        <dbReference type="Proteomes" id="UP000067399"/>
    </source>
</evidence>
<reference evidence="5 6" key="1">
    <citation type="journal article" date="2000" name="Mar. Ecol. Prog. Ser.">
        <title>Phylogenetic characterization of endosymbionts in three hydrothermal vent mussels: influence on host distributions.</title>
        <authorList>
            <person name="Fujiwara Y."/>
            <person name="Takai K."/>
            <person name="Uematsu K."/>
            <person name="Tsuchida S."/>
            <person name="Hunt J.C."/>
            <person name="Hashimoto J."/>
        </authorList>
    </citation>
    <scope>NUCLEOTIDE SEQUENCE [LARGE SCALE GENOMIC DNA]</scope>
    <source>
        <strain evidence="5 6">Myojin Knoll</strain>
    </source>
</reference>
<sequence length="159" mass="17788">MSRIFLILLLLPLGVQAIFDSKSEIVVQAHTVVVDGRSELSTYTGDAKITQGDLLIMAQKIQVFNKEQVVSKIIATGVKKKPAYYKQNQPKQSGFVEATAQKITYFIDKQLVRLEGNAHLTQDSNSFSGGLLNYDIKKNKIIAKKSKDGMQRVKFKIKL</sequence>
<dbReference type="InterPro" id="IPR014340">
    <property type="entry name" value="LptA"/>
</dbReference>
<dbReference type="NCBIfam" id="TIGR03002">
    <property type="entry name" value="outer_YhbN_LptA"/>
    <property type="match status" value="1"/>
</dbReference>
<feature type="domain" description="Organic solvent tolerance-like N-terminal" evidence="4">
    <location>
        <begin position="27"/>
        <end position="139"/>
    </location>
</feature>
<evidence type="ECO:0000256" key="1">
    <source>
        <dbReference type="ARBA" id="ARBA00022448"/>
    </source>
</evidence>
<evidence type="ECO:0000259" key="4">
    <source>
        <dbReference type="Pfam" id="PF03968"/>
    </source>
</evidence>
<dbReference type="OrthoDB" id="9795964at2"/>
<evidence type="ECO:0000256" key="2">
    <source>
        <dbReference type="ARBA" id="ARBA00022729"/>
    </source>
</evidence>
<dbReference type="EMBL" id="AP013042">
    <property type="protein sequence ID" value="BAS67147.1"/>
    <property type="molecule type" value="Genomic_DNA"/>
</dbReference>
<dbReference type="Pfam" id="PF03968">
    <property type="entry name" value="LptD_N"/>
    <property type="match status" value="1"/>
</dbReference>
<dbReference type="KEGG" id="ebh:BSEPE_0123"/>
<keyword evidence="2" id="KW-0732">Signal</keyword>
<dbReference type="GO" id="GO:0001530">
    <property type="term" value="F:lipopolysaccharide binding"/>
    <property type="evidence" value="ECO:0007669"/>
    <property type="project" value="InterPro"/>
</dbReference>
<dbReference type="GO" id="GO:0015920">
    <property type="term" value="P:lipopolysaccharide transport"/>
    <property type="evidence" value="ECO:0007669"/>
    <property type="project" value="InterPro"/>
</dbReference>
<dbReference type="InterPro" id="IPR005653">
    <property type="entry name" value="OstA-like_N"/>
</dbReference>
<dbReference type="GO" id="GO:0017089">
    <property type="term" value="F:glycolipid transfer activity"/>
    <property type="evidence" value="ECO:0007669"/>
    <property type="project" value="TreeGrafter"/>
</dbReference>
<dbReference type="PANTHER" id="PTHR36504">
    <property type="entry name" value="LIPOPOLYSACCHARIDE EXPORT SYSTEM PROTEIN LPTA"/>
    <property type="match status" value="1"/>
</dbReference>
<accession>A0A0P0UPZ5</accession>
<dbReference type="PANTHER" id="PTHR36504:SF1">
    <property type="entry name" value="LIPOPOLYSACCHARIDE EXPORT SYSTEM PROTEIN LPTA"/>
    <property type="match status" value="1"/>
</dbReference>
<keyword evidence="6" id="KW-1185">Reference proteome</keyword>
<evidence type="ECO:0000256" key="3">
    <source>
        <dbReference type="ARBA" id="ARBA00022764"/>
    </source>
</evidence>
<dbReference type="RefSeq" id="WP_066042562.1">
    <property type="nucleotide sequence ID" value="NZ_AP013042.1"/>
</dbReference>
<dbReference type="AlphaFoldDB" id="A0A0P0UPZ5"/>
<keyword evidence="3" id="KW-0574">Periplasm</keyword>
<keyword evidence="1" id="KW-0813">Transport</keyword>
<reference evidence="5 6" key="2">
    <citation type="journal article" date="2016" name="ISME J.">
        <title>Heterogeneous composition of key metabolic gene clusters in a vent mussel symbiont population.</title>
        <authorList>
            <person name="Ikuta T."/>
            <person name="Takaki Y."/>
            <person name="Nagai Y."/>
            <person name="Shimamura S."/>
            <person name="Tsuda M."/>
            <person name="Kawagucci S."/>
            <person name="Aoki Y."/>
            <person name="Inoue K."/>
            <person name="Teruya M."/>
            <person name="Satou K."/>
            <person name="Teruya K."/>
            <person name="Shimoji M."/>
            <person name="Tamotsu H."/>
            <person name="Hirano T."/>
            <person name="Maruyama T."/>
            <person name="Yoshida T."/>
        </authorList>
    </citation>
    <scope>NUCLEOTIDE SEQUENCE [LARGE SCALE GENOMIC DNA]</scope>
    <source>
        <strain evidence="5 6">Myojin Knoll</strain>
    </source>
</reference>
<gene>
    <name evidence="5" type="primary">lptA</name>
    <name evidence="5" type="ORF">BSEPE_0123</name>
</gene>
<dbReference type="InterPro" id="IPR052037">
    <property type="entry name" value="LPS_export_LptA"/>
</dbReference>
<dbReference type="Gene3D" id="2.60.450.10">
    <property type="entry name" value="Lipopolysaccharide (LPS) transport protein A like domain"/>
    <property type="match status" value="1"/>
</dbReference>
<evidence type="ECO:0000313" key="5">
    <source>
        <dbReference type="EMBL" id="BAS67147.1"/>
    </source>
</evidence>
<organism evidence="5 6">
    <name type="scientific">endosymbiont of Bathymodiolus septemdierum str. Myojin knoll</name>
    <dbReference type="NCBI Taxonomy" id="1303921"/>
    <lineage>
        <taxon>Bacteria</taxon>
        <taxon>Pseudomonadati</taxon>
        <taxon>Pseudomonadota</taxon>
        <taxon>Gammaproteobacteria</taxon>
        <taxon>sulfur-oxidizing symbionts</taxon>
    </lineage>
</organism>
<dbReference type="GO" id="GO:0030288">
    <property type="term" value="C:outer membrane-bounded periplasmic space"/>
    <property type="evidence" value="ECO:0007669"/>
    <property type="project" value="TreeGrafter"/>
</dbReference>
<dbReference type="GO" id="GO:0009279">
    <property type="term" value="C:cell outer membrane"/>
    <property type="evidence" value="ECO:0007669"/>
    <property type="project" value="TreeGrafter"/>
</dbReference>